<evidence type="ECO:0000256" key="5">
    <source>
        <dbReference type="ARBA" id="ARBA00022833"/>
    </source>
</evidence>
<dbReference type="InterPro" id="IPR036866">
    <property type="entry name" value="RibonucZ/Hydroxyglut_hydro"/>
</dbReference>
<dbReference type="PANTHER" id="PTHR42978:SF2">
    <property type="entry name" value="102 KBASES UNSTABLE REGION: FROM 1 TO 119443"/>
    <property type="match status" value="1"/>
</dbReference>
<evidence type="ECO:0000256" key="4">
    <source>
        <dbReference type="ARBA" id="ARBA00022801"/>
    </source>
</evidence>
<name>A0ABR2ULL7_9PEZI</name>
<keyword evidence="5" id="KW-0862">Zinc</keyword>
<keyword evidence="8" id="KW-1185">Reference proteome</keyword>
<dbReference type="CDD" id="cd07730">
    <property type="entry name" value="metallo-hydrolase-like_MBL-fold"/>
    <property type="match status" value="1"/>
</dbReference>
<keyword evidence="4" id="KW-0378">Hydrolase</keyword>
<evidence type="ECO:0000259" key="6">
    <source>
        <dbReference type="SMART" id="SM00849"/>
    </source>
</evidence>
<dbReference type="InterPro" id="IPR051013">
    <property type="entry name" value="MBL_superfamily_lactonases"/>
</dbReference>
<dbReference type="PANTHER" id="PTHR42978">
    <property type="entry name" value="QUORUM-QUENCHING LACTONASE YTNP-RELATED-RELATED"/>
    <property type="match status" value="1"/>
</dbReference>
<comment type="similarity">
    <text evidence="2">Belongs to the metallo-beta-lactamase superfamily.</text>
</comment>
<dbReference type="InterPro" id="IPR001279">
    <property type="entry name" value="Metallo-B-lactamas"/>
</dbReference>
<dbReference type="EMBL" id="JARVKF010000416">
    <property type="protein sequence ID" value="KAK9415456.1"/>
    <property type="molecule type" value="Genomic_DNA"/>
</dbReference>
<dbReference type="Gene3D" id="3.60.15.10">
    <property type="entry name" value="Ribonuclease Z/Hydroxyacylglutathione hydrolase-like"/>
    <property type="match status" value="1"/>
</dbReference>
<proteinExistence type="inferred from homology"/>
<accession>A0ABR2ULL7</accession>
<sequence length="299" mass="32917">MLPPARDEQAYVSVSPIEAGRITLPESSFVRPADPAVAHTVPSLAFLITHTRPGRDGRRLILFDLGLRSSVSGYSERQQEHLLNRRPYVIGPGIAEILRNGGYDPSDIDMVILSHVHYDHHGDPEHFPNAQFFVGPGSLQLLEHGLQTSASHQHFTKDLLPSGRTTELPEIGVERNLKWQPLGPFSSIDLLGDGSIFVLNSPGHLPGHINLLCRVSPQNWVCLCGDAYHDRRLLTGEREIALWEGAHGELCCIHVDPEYAKKALGQLRELSAQGNVELIGAHDASWVAANQGRMFPATL</sequence>
<keyword evidence="3" id="KW-0479">Metal-binding</keyword>
<reference evidence="7 8" key="1">
    <citation type="journal article" date="2024" name="J. Plant Pathol.">
        <title>Sequence and assembly of the genome of Seiridium unicorne, isolate CBS 538.82, causal agent of cypress canker disease.</title>
        <authorList>
            <person name="Scali E."/>
            <person name="Rocca G.D."/>
            <person name="Danti R."/>
            <person name="Garbelotto M."/>
            <person name="Barberini S."/>
            <person name="Baroncelli R."/>
            <person name="Emiliani G."/>
        </authorList>
    </citation>
    <scope>NUCLEOTIDE SEQUENCE [LARGE SCALE GENOMIC DNA]</scope>
    <source>
        <strain evidence="7 8">BM-138-508</strain>
    </source>
</reference>
<dbReference type="SMART" id="SM00849">
    <property type="entry name" value="Lactamase_B"/>
    <property type="match status" value="1"/>
</dbReference>
<evidence type="ECO:0000313" key="8">
    <source>
        <dbReference type="Proteomes" id="UP001408356"/>
    </source>
</evidence>
<dbReference type="Proteomes" id="UP001408356">
    <property type="component" value="Unassembled WGS sequence"/>
</dbReference>
<protein>
    <submittedName>
        <fullName evidence="7">Metallo-hydrolase/oxidoreductase</fullName>
    </submittedName>
</protein>
<evidence type="ECO:0000256" key="3">
    <source>
        <dbReference type="ARBA" id="ARBA00022723"/>
    </source>
</evidence>
<evidence type="ECO:0000256" key="1">
    <source>
        <dbReference type="ARBA" id="ARBA00001947"/>
    </source>
</evidence>
<dbReference type="Pfam" id="PF00753">
    <property type="entry name" value="Lactamase_B"/>
    <property type="match status" value="1"/>
</dbReference>
<evidence type="ECO:0000256" key="2">
    <source>
        <dbReference type="ARBA" id="ARBA00007749"/>
    </source>
</evidence>
<gene>
    <name evidence="7" type="ORF">SUNI508_10480</name>
</gene>
<evidence type="ECO:0000313" key="7">
    <source>
        <dbReference type="EMBL" id="KAK9415456.1"/>
    </source>
</evidence>
<dbReference type="SUPFAM" id="SSF56281">
    <property type="entry name" value="Metallo-hydrolase/oxidoreductase"/>
    <property type="match status" value="1"/>
</dbReference>
<comment type="caution">
    <text evidence="7">The sequence shown here is derived from an EMBL/GenBank/DDBJ whole genome shotgun (WGS) entry which is preliminary data.</text>
</comment>
<organism evidence="7 8">
    <name type="scientific">Seiridium unicorne</name>
    <dbReference type="NCBI Taxonomy" id="138068"/>
    <lineage>
        <taxon>Eukaryota</taxon>
        <taxon>Fungi</taxon>
        <taxon>Dikarya</taxon>
        <taxon>Ascomycota</taxon>
        <taxon>Pezizomycotina</taxon>
        <taxon>Sordariomycetes</taxon>
        <taxon>Xylariomycetidae</taxon>
        <taxon>Amphisphaeriales</taxon>
        <taxon>Sporocadaceae</taxon>
        <taxon>Seiridium</taxon>
    </lineage>
</organism>
<feature type="domain" description="Metallo-beta-lactamase" evidence="6">
    <location>
        <begin position="42"/>
        <end position="282"/>
    </location>
</feature>
<comment type="cofactor">
    <cofactor evidence="1">
        <name>Zn(2+)</name>
        <dbReference type="ChEBI" id="CHEBI:29105"/>
    </cofactor>
</comment>